<evidence type="ECO:0000313" key="1">
    <source>
        <dbReference type="EMBL" id="ABD32734.1"/>
    </source>
</evidence>
<organism evidence="1">
    <name type="scientific">Medicago truncatula</name>
    <name type="common">Barrel medic</name>
    <name type="synonym">Medicago tribuloides</name>
    <dbReference type="NCBI Taxonomy" id="3880"/>
    <lineage>
        <taxon>Eukaryota</taxon>
        <taxon>Viridiplantae</taxon>
        <taxon>Streptophyta</taxon>
        <taxon>Embryophyta</taxon>
        <taxon>Tracheophyta</taxon>
        <taxon>Spermatophyta</taxon>
        <taxon>Magnoliopsida</taxon>
        <taxon>eudicotyledons</taxon>
        <taxon>Gunneridae</taxon>
        <taxon>Pentapetalae</taxon>
        <taxon>rosids</taxon>
        <taxon>fabids</taxon>
        <taxon>Fabales</taxon>
        <taxon>Fabaceae</taxon>
        <taxon>Papilionoideae</taxon>
        <taxon>50 kb inversion clade</taxon>
        <taxon>NPAAA clade</taxon>
        <taxon>Hologalegina</taxon>
        <taxon>IRL clade</taxon>
        <taxon>Trifolieae</taxon>
        <taxon>Medicago</taxon>
    </lineage>
</organism>
<accession>Q2HT72</accession>
<dbReference type="EMBL" id="AC150777">
    <property type="protein sequence ID" value="ABD32734.1"/>
    <property type="molecule type" value="Genomic_DNA"/>
</dbReference>
<name>Q2HT72_MEDTR</name>
<reference evidence="1" key="1">
    <citation type="submission" date="2004-10" db="EMBL/GenBank/DDBJ databases">
        <title>Medicago truncatula BAC genomic sequence.</title>
        <authorList>
            <person name="Town C.D."/>
            <person name="Tallon L.J."/>
            <person name="Arbogast T."/>
            <person name="Althoff R."/>
            <person name="Hine E."/>
            <person name="Monaghan E."/>
            <person name="Smith S.A."/>
            <person name="Utterback T."/>
            <person name="Feldblyum T."/>
            <person name="Koo H."/>
            <person name="Cheung F."/>
        </authorList>
    </citation>
    <scope>NUCLEOTIDE SEQUENCE</scope>
</reference>
<protein>
    <submittedName>
        <fullName evidence="1">Uncharacterized protein</fullName>
    </submittedName>
</protein>
<proteinExistence type="predicted"/>
<gene>
    <name evidence="1" type="ORF">MtrDRAFT_AC150777g9v1</name>
</gene>
<dbReference type="AlphaFoldDB" id="Q2HT72"/>
<sequence>MTAQDQCHDKSLAEQHWTEIDFDFQGQKNNETQYSMTAQDQCHDKSPAEQHWTEIGESDIFIFT</sequence>
<reference evidence="1" key="2">
    <citation type="submission" date="2006-02" db="EMBL/GenBank/DDBJ databases">
        <authorList>
            <consortium name="The International Medicago Genome Annotation Group"/>
        </authorList>
    </citation>
    <scope>NUCLEOTIDE SEQUENCE</scope>
</reference>